<reference evidence="1 2" key="1">
    <citation type="submission" date="2022-12" db="EMBL/GenBank/DDBJ databases">
        <title>Chromosome-scale assembly of the Ensete ventricosum genome.</title>
        <authorList>
            <person name="Dussert Y."/>
            <person name="Stocks J."/>
            <person name="Wendawek A."/>
            <person name="Woldeyes F."/>
            <person name="Nichols R.A."/>
            <person name="Borrell J.S."/>
        </authorList>
    </citation>
    <scope>NUCLEOTIDE SEQUENCE [LARGE SCALE GENOMIC DNA]</scope>
    <source>
        <strain evidence="2">cv. Maze</strain>
        <tissue evidence="1">Seeds</tissue>
    </source>
</reference>
<evidence type="ECO:0000313" key="1">
    <source>
        <dbReference type="EMBL" id="KAJ8461216.1"/>
    </source>
</evidence>
<sequence length="119" mass="13210">MLRPHNCWALLIDGHEAAARCLAAELPWLPANHPMLLHRQQRVKAMSATLLLLAVKCCTLDLQWDLAPMVAAAAIIARPYITCKGRRKGDHAIPLLCFQASAELGMQMDEVPHEYTTVT</sequence>
<comment type="caution">
    <text evidence="1">The sequence shown here is derived from an EMBL/GenBank/DDBJ whole genome shotgun (WGS) entry which is preliminary data.</text>
</comment>
<name>A0AAV8P1I0_ENSVE</name>
<organism evidence="1 2">
    <name type="scientific">Ensete ventricosum</name>
    <name type="common">Abyssinian banana</name>
    <name type="synonym">Musa ensete</name>
    <dbReference type="NCBI Taxonomy" id="4639"/>
    <lineage>
        <taxon>Eukaryota</taxon>
        <taxon>Viridiplantae</taxon>
        <taxon>Streptophyta</taxon>
        <taxon>Embryophyta</taxon>
        <taxon>Tracheophyta</taxon>
        <taxon>Spermatophyta</taxon>
        <taxon>Magnoliopsida</taxon>
        <taxon>Liliopsida</taxon>
        <taxon>Zingiberales</taxon>
        <taxon>Musaceae</taxon>
        <taxon>Ensete</taxon>
    </lineage>
</organism>
<dbReference type="EMBL" id="JAQQAF010000009">
    <property type="protein sequence ID" value="KAJ8461216.1"/>
    <property type="molecule type" value="Genomic_DNA"/>
</dbReference>
<gene>
    <name evidence="1" type="ORF">OPV22_034142</name>
</gene>
<dbReference type="Proteomes" id="UP001222027">
    <property type="component" value="Unassembled WGS sequence"/>
</dbReference>
<accession>A0AAV8P1I0</accession>
<proteinExistence type="predicted"/>
<dbReference type="AlphaFoldDB" id="A0AAV8P1I0"/>
<keyword evidence="2" id="KW-1185">Reference proteome</keyword>
<evidence type="ECO:0000313" key="2">
    <source>
        <dbReference type="Proteomes" id="UP001222027"/>
    </source>
</evidence>
<evidence type="ECO:0008006" key="3">
    <source>
        <dbReference type="Google" id="ProtNLM"/>
    </source>
</evidence>
<protein>
    <recommendedName>
        <fullName evidence="3">Cyclin C-terminal domain-containing protein</fullName>
    </recommendedName>
</protein>